<proteinExistence type="inferred from homology"/>
<dbReference type="Gene3D" id="1.20.58.70">
    <property type="match status" value="1"/>
</dbReference>
<feature type="region of interest" description="Disordered" evidence="4">
    <location>
        <begin position="135"/>
        <end position="169"/>
    </location>
</feature>
<dbReference type="Gene3D" id="1.20.5.110">
    <property type="match status" value="1"/>
</dbReference>
<organism evidence="7 8">
    <name type="scientific">Tegillarca granosa</name>
    <name type="common">Malaysian cockle</name>
    <name type="synonym">Anadara granosa</name>
    <dbReference type="NCBI Taxonomy" id="220873"/>
    <lineage>
        <taxon>Eukaryota</taxon>
        <taxon>Metazoa</taxon>
        <taxon>Spiralia</taxon>
        <taxon>Lophotrochozoa</taxon>
        <taxon>Mollusca</taxon>
        <taxon>Bivalvia</taxon>
        <taxon>Autobranchia</taxon>
        <taxon>Pteriomorphia</taxon>
        <taxon>Arcoida</taxon>
        <taxon>Arcoidea</taxon>
        <taxon>Arcidae</taxon>
        <taxon>Tegillarca</taxon>
    </lineage>
</organism>
<evidence type="ECO:0000256" key="4">
    <source>
        <dbReference type="SAM" id="MobiDB-lite"/>
    </source>
</evidence>
<evidence type="ECO:0000313" key="7">
    <source>
        <dbReference type="EMBL" id="KAJ8306003.1"/>
    </source>
</evidence>
<dbReference type="CDD" id="cd15847">
    <property type="entry name" value="SNARE_syntaxin7_like"/>
    <property type="match status" value="1"/>
</dbReference>
<reference evidence="7 8" key="1">
    <citation type="submission" date="2022-12" db="EMBL/GenBank/DDBJ databases">
        <title>Chromosome-level genome of Tegillarca granosa.</title>
        <authorList>
            <person name="Kim J."/>
        </authorList>
    </citation>
    <scope>NUCLEOTIDE SEQUENCE [LARGE SCALE GENOMIC DNA]</scope>
    <source>
        <strain evidence="7">Teg-2019</strain>
        <tissue evidence="7">Adductor muscle</tissue>
    </source>
</reference>
<feature type="compositionally biased region" description="Basic and acidic residues" evidence="4">
    <location>
        <begin position="160"/>
        <end position="169"/>
    </location>
</feature>
<gene>
    <name evidence="7" type="ORF">KUTeg_016548</name>
</gene>
<dbReference type="InterPro" id="IPR045242">
    <property type="entry name" value="Syntaxin"/>
</dbReference>
<evidence type="ECO:0000256" key="5">
    <source>
        <dbReference type="SAM" id="Phobius"/>
    </source>
</evidence>
<dbReference type="SMART" id="SM00397">
    <property type="entry name" value="t_SNARE"/>
    <property type="match status" value="1"/>
</dbReference>
<protein>
    <recommendedName>
        <fullName evidence="6">t-SNARE coiled-coil homology domain-containing protein</fullName>
    </recommendedName>
</protein>
<dbReference type="Pfam" id="PF05739">
    <property type="entry name" value="SNARE"/>
    <property type="match status" value="1"/>
</dbReference>
<name>A0ABQ9EL72_TEGGR</name>
<dbReference type="InterPro" id="IPR000727">
    <property type="entry name" value="T_SNARE_dom"/>
</dbReference>
<dbReference type="SUPFAM" id="SSF47661">
    <property type="entry name" value="t-snare proteins"/>
    <property type="match status" value="1"/>
</dbReference>
<dbReference type="PANTHER" id="PTHR19957:SF411">
    <property type="entry name" value="LD23667P"/>
    <property type="match status" value="1"/>
</dbReference>
<dbReference type="EMBL" id="JARBDR010000813">
    <property type="protein sequence ID" value="KAJ8306003.1"/>
    <property type="molecule type" value="Genomic_DNA"/>
</dbReference>
<feature type="domain" description="T-SNARE coiled-coil homology" evidence="6">
    <location>
        <begin position="193"/>
        <end position="255"/>
    </location>
</feature>
<evidence type="ECO:0000256" key="1">
    <source>
        <dbReference type="ARBA" id="ARBA00009063"/>
    </source>
</evidence>
<feature type="transmembrane region" description="Helical" evidence="5">
    <location>
        <begin position="267"/>
        <end position="289"/>
    </location>
</feature>
<dbReference type="SMART" id="SM00503">
    <property type="entry name" value="SynN"/>
    <property type="match status" value="1"/>
</dbReference>
<keyword evidence="5" id="KW-0472">Membrane</keyword>
<comment type="similarity">
    <text evidence="1 2">Belongs to the syntaxin family.</text>
</comment>
<dbReference type="InterPro" id="IPR006012">
    <property type="entry name" value="Syntaxin/epimorphin_CS"/>
</dbReference>
<dbReference type="Proteomes" id="UP001217089">
    <property type="component" value="Unassembled WGS sequence"/>
</dbReference>
<evidence type="ECO:0000313" key="8">
    <source>
        <dbReference type="Proteomes" id="UP001217089"/>
    </source>
</evidence>
<accession>A0ABQ9EL72</accession>
<dbReference type="PROSITE" id="PS50192">
    <property type="entry name" value="T_SNARE"/>
    <property type="match status" value="1"/>
</dbReference>
<dbReference type="InterPro" id="IPR006011">
    <property type="entry name" value="Syntaxin_N"/>
</dbReference>
<dbReference type="PROSITE" id="PS00914">
    <property type="entry name" value="SYNTAXIN"/>
    <property type="match status" value="1"/>
</dbReference>
<evidence type="ECO:0000256" key="3">
    <source>
        <dbReference type="SAM" id="Coils"/>
    </source>
</evidence>
<dbReference type="Pfam" id="PF14523">
    <property type="entry name" value="Syntaxin_2"/>
    <property type="match status" value="1"/>
</dbReference>
<evidence type="ECO:0000256" key="2">
    <source>
        <dbReference type="RuleBase" id="RU003858"/>
    </source>
</evidence>
<evidence type="ECO:0000259" key="6">
    <source>
        <dbReference type="PROSITE" id="PS50192"/>
    </source>
</evidence>
<keyword evidence="5" id="KW-1133">Transmembrane helix</keyword>
<dbReference type="InterPro" id="IPR010989">
    <property type="entry name" value="SNARE"/>
</dbReference>
<keyword evidence="5" id="KW-0812">Transmembrane</keyword>
<keyword evidence="8" id="KW-1185">Reference proteome</keyword>
<dbReference type="PANTHER" id="PTHR19957">
    <property type="entry name" value="SYNTAXIN"/>
    <property type="match status" value="1"/>
</dbReference>
<sequence length="294" mass="33447">MYSLPAMASYGRGEFDGISSYQSSGYNRGSNESSGEFSKLVQNISGNIQKITQNVAQIQRNVNQIGTSQDNEELRERLHQTTHYTNQLAKETNVYIKDLAHLPMPQSEQRQYKMQKERLTDEFSNALKNFQTVQRTAAEKEKASVQRARAHSSSNYGRSPFDDDERRSDDMFVSNAGFSQTKQILQMEEDVDLEMLHEREEAIKKLERDIVDVNQIFKDLGMLVHEQGDALDSIEANVENAQVRVEEGTQQLAKARDYQSKARRKKCFCVVILVVVLLVIGIIIAIVFASKSNK</sequence>
<keyword evidence="3" id="KW-0175">Coiled coil</keyword>
<feature type="coiled-coil region" evidence="3">
    <location>
        <begin position="196"/>
        <end position="251"/>
    </location>
</feature>
<comment type="caution">
    <text evidence="7">The sequence shown here is derived from an EMBL/GenBank/DDBJ whole genome shotgun (WGS) entry which is preliminary data.</text>
</comment>